<dbReference type="InterPro" id="IPR043160">
    <property type="entry name" value="Dynein_C_barrel"/>
</dbReference>
<dbReference type="InterPro" id="IPR041658">
    <property type="entry name" value="AAA_lid_11"/>
</dbReference>
<dbReference type="FunFam" id="1.20.1270.280:FF:000003">
    <property type="entry name" value="Dynein axonemal heavy chain 17"/>
    <property type="match status" value="1"/>
</dbReference>
<dbReference type="FunFam" id="3.40.50.300:FF:000411">
    <property type="entry name" value="dynein heavy chain 17, axonemal"/>
    <property type="match status" value="1"/>
</dbReference>
<feature type="domain" description="Dynein heavy chain AAA 5 extension" evidence="22">
    <location>
        <begin position="2229"/>
        <end position="2345"/>
    </location>
</feature>
<evidence type="ECO:0000256" key="3">
    <source>
        <dbReference type="ARBA" id="ARBA00022490"/>
    </source>
</evidence>
<dbReference type="PANTHER" id="PTHR45703:SF12">
    <property type="entry name" value="DYNEIN AXONEMAL HEAVY CHAIN 11"/>
    <property type="match status" value="1"/>
</dbReference>
<dbReference type="Gene3D" id="1.10.287.2620">
    <property type="match status" value="1"/>
</dbReference>
<feature type="domain" description="Dynein heavy chain coiled coil stalk" evidence="19">
    <location>
        <begin position="2991"/>
        <end position="3272"/>
    </location>
</feature>
<dbReference type="InterPro" id="IPR043157">
    <property type="entry name" value="Dynein_AAA1S"/>
</dbReference>
<dbReference type="FunFam" id="3.20.180.20:FF:000001">
    <property type="entry name" value="Dynein axonemal heavy chain 5"/>
    <property type="match status" value="1"/>
</dbReference>
<feature type="domain" description="Dynein heavy chain 3 AAA+ lid" evidence="23">
    <location>
        <begin position="2563"/>
        <end position="2656"/>
    </location>
</feature>
<dbReference type="GO" id="GO:0005930">
    <property type="term" value="C:axoneme"/>
    <property type="evidence" value="ECO:0007669"/>
    <property type="project" value="UniProtKB-SubCell"/>
</dbReference>
<dbReference type="FunFam" id="3.40.50.300:FF:000219">
    <property type="entry name" value="Dynein axonemal heavy chain 17"/>
    <property type="match status" value="1"/>
</dbReference>
<feature type="domain" description="Dynein heavy chain hydrolytic ATP-binding dynein motor region" evidence="18">
    <location>
        <begin position="1744"/>
        <end position="2070"/>
    </location>
</feature>
<feature type="domain" description="Dynein heavy chain linker" evidence="17">
    <location>
        <begin position="1205"/>
        <end position="1610"/>
    </location>
</feature>
<evidence type="ECO:0000259" key="19">
    <source>
        <dbReference type="Pfam" id="PF12777"/>
    </source>
</evidence>
<evidence type="ECO:0000259" key="17">
    <source>
        <dbReference type="Pfam" id="PF08393"/>
    </source>
</evidence>
<dbReference type="Pfam" id="PF18198">
    <property type="entry name" value="AAA_lid_11"/>
    <property type="match status" value="1"/>
</dbReference>
<keyword evidence="10" id="KW-0969">Cilium</keyword>
<keyword evidence="13" id="KW-0966">Cell projection</keyword>
<evidence type="ECO:0000259" key="16">
    <source>
        <dbReference type="Pfam" id="PF08385"/>
    </source>
</evidence>
<feature type="domain" description="Dynein heavy chain C-terminal" evidence="25">
    <location>
        <begin position="4055"/>
        <end position="4348"/>
    </location>
</feature>
<evidence type="ECO:0000256" key="12">
    <source>
        <dbReference type="ARBA" id="ARBA00023212"/>
    </source>
</evidence>
<dbReference type="Pfam" id="PF17857">
    <property type="entry name" value="AAA_lid_1"/>
    <property type="match status" value="1"/>
</dbReference>
<dbReference type="InterPro" id="IPR024317">
    <property type="entry name" value="Dynein_heavy_chain_D4_dom"/>
</dbReference>
<dbReference type="InterPro" id="IPR042222">
    <property type="entry name" value="Dynein_2_N"/>
</dbReference>
<dbReference type="InterPro" id="IPR013594">
    <property type="entry name" value="Dynein_heavy_tail"/>
</dbReference>
<dbReference type="InterPro" id="IPR041228">
    <property type="entry name" value="Dynein_C"/>
</dbReference>
<dbReference type="FunFam" id="3.10.490.20:FF:000002">
    <property type="entry name" value="Dynein axonemal heavy chain 17"/>
    <property type="match status" value="1"/>
</dbReference>
<feature type="domain" description="Dynein heavy chain ATP-binding dynein motor region" evidence="21">
    <location>
        <begin position="3299"/>
        <end position="3516"/>
    </location>
</feature>
<keyword evidence="11" id="KW-0505">Motor protein</keyword>
<accession>A0AAV9R4W0</accession>
<dbReference type="Gene3D" id="1.10.8.720">
    <property type="entry name" value="Region D6 of dynein motor"/>
    <property type="match status" value="1"/>
</dbReference>
<dbReference type="GO" id="GO:0030286">
    <property type="term" value="C:dynein complex"/>
    <property type="evidence" value="ECO:0007669"/>
    <property type="project" value="UniProtKB-KW"/>
</dbReference>
<dbReference type="InterPro" id="IPR026983">
    <property type="entry name" value="DHC"/>
</dbReference>
<dbReference type="FunFam" id="1.20.920.30:FF:000003">
    <property type="entry name" value="Dynein axonemal heavy chain 17"/>
    <property type="match status" value="1"/>
</dbReference>
<name>A0AAV9R4W0_9TELE</name>
<dbReference type="InterPro" id="IPR004273">
    <property type="entry name" value="Dynein_heavy_D6_P-loop"/>
</dbReference>
<dbReference type="FunFam" id="1.10.8.1220:FF:000001">
    <property type="entry name" value="Dynein axonemal heavy chain 5"/>
    <property type="match status" value="1"/>
</dbReference>
<dbReference type="Pfam" id="PF18199">
    <property type="entry name" value="Dynein_C"/>
    <property type="match status" value="1"/>
</dbReference>
<evidence type="ECO:0000256" key="10">
    <source>
        <dbReference type="ARBA" id="ARBA00023069"/>
    </source>
</evidence>
<dbReference type="GO" id="GO:0051959">
    <property type="term" value="F:dynein light intermediate chain binding"/>
    <property type="evidence" value="ECO:0007669"/>
    <property type="project" value="InterPro"/>
</dbReference>
<dbReference type="FunFam" id="1.10.8.710:FF:000002">
    <property type="entry name" value="dynein heavy chain 17, axonemal"/>
    <property type="match status" value="1"/>
</dbReference>
<comment type="subcellular location">
    <subcellularLocation>
        <location evidence="1">Cytoplasm</location>
        <location evidence="1">Cytoskeleton</location>
        <location evidence="1">Cilium axoneme</location>
    </subcellularLocation>
</comment>
<dbReference type="Gene3D" id="1.20.1270.280">
    <property type="match status" value="1"/>
</dbReference>
<evidence type="ECO:0000259" key="15">
    <source>
        <dbReference type="Pfam" id="PF03028"/>
    </source>
</evidence>
<dbReference type="InterPro" id="IPR035706">
    <property type="entry name" value="AAA_9"/>
</dbReference>
<dbReference type="Gene3D" id="3.40.50.300">
    <property type="entry name" value="P-loop containing nucleotide triphosphate hydrolases"/>
    <property type="match status" value="5"/>
</dbReference>
<evidence type="ECO:0000256" key="8">
    <source>
        <dbReference type="ARBA" id="ARBA00023017"/>
    </source>
</evidence>
<feature type="domain" description="Dynein heavy chain region D6 P-loop" evidence="15">
    <location>
        <begin position="3756"/>
        <end position="3876"/>
    </location>
</feature>
<evidence type="ECO:0000256" key="4">
    <source>
        <dbReference type="ARBA" id="ARBA00022701"/>
    </source>
</evidence>
<dbReference type="Gene3D" id="3.20.180.20">
    <property type="entry name" value="Dynein heavy chain, N-terminal domain 2"/>
    <property type="match status" value="1"/>
</dbReference>
<proteinExistence type="inferred from homology"/>
<dbReference type="Pfam" id="PF12781">
    <property type="entry name" value="AAA_9"/>
    <property type="match status" value="1"/>
</dbReference>
<protein>
    <submittedName>
        <fullName evidence="26">Uncharacterized protein</fullName>
    </submittedName>
</protein>
<dbReference type="Gene3D" id="1.20.920.20">
    <property type="match status" value="2"/>
</dbReference>
<evidence type="ECO:0000256" key="1">
    <source>
        <dbReference type="ARBA" id="ARBA00004430"/>
    </source>
</evidence>
<evidence type="ECO:0000313" key="27">
    <source>
        <dbReference type="Proteomes" id="UP001311232"/>
    </source>
</evidence>
<reference evidence="26 27" key="1">
    <citation type="submission" date="2021-06" db="EMBL/GenBank/DDBJ databases">
        <authorList>
            <person name="Palmer J.M."/>
        </authorList>
    </citation>
    <scope>NUCLEOTIDE SEQUENCE [LARGE SCALE GENOMIC DNA]</scope>
    <source>
        <strain evidence="26 27">MEX-2019</strain>
        <tissue evidence="26">Muscle</tissue>
    </source>
</reference>
<dbReference type="Gene3D" id="3.10.490.20">
    <property type="match status" value="1"/>
</dbReference>
<dbReference type="FunFam" id="1.20.920.20:FF:000003">
    <property type="entry name" value="Dynein axonemal heavy chain 17"/>
    <property type="match status" value="1"/>
</dbReference>
<evidence type="ECO:0000259" key="21">
    <source>
        <dbReference type="Pfam" id="PF12781"/>
    </source>
</evidence>
<keyword evidence="7" id="KW-0067">ATP-binding</keyword>
<dbReference type="Pfam" id="PF17852">
    <property type="entry name" value="Dynein_AAA_lid"/>
    <property type="match status" value="1"/>
</dbReference>
<keyword evidence="9 14" id="KW-0175">Coiled coil</keyword>
<evidence type="ECO:0000259" key="20">
    <source>
        <dbReference type="Pfam" id="PF12780"/>
    </source>
</evidence>
<feature type="domain" description="Dynein heavy chain AAA module D4" evidence="20">
    <location>
        <begin position="2705"/>
        <end position="2964"/>
    </location>
</feature>
<evidence type="ECO:0000256" key="6">
    <source>
        <dbReference type="ARBA" id="ARBA00022741"/>
    </source>
</evidence>
<dbReference type="Gene3D" id="1.20.58.1120">
    <property type="match status" value="1"/>
</dbReference>
<evidence type="ECO:0000256" key="14">
    <source>
        <dbReference type="SAM" id="Coils"/>
    </source>
</evidence>
<organism evidence="26 27">
    <name type="scientific">Crenichthys baileyi</name>
    <name type="common">White River springfish</name>
    <dbReference type="NCBI Taxonomy" id="28760"/>
    <lineage>
        <taxon>Eukaryota</taxon>
        <taxon>Metazoa</taxon>
        <taxon>Chordata</taxon>
        <taxon>Craniata</taxon>
        <taxon>Vertebrata</taxon>
        <taxon>Euteleostomi</taxon>
        <taxon>Actinopterygii</taxon>
        <taxon>Neopterygii</taxon>
        <taxon>Teleostei</taxon>
        <taxon>Neoteleostei</taxon>
        <taxon>Acanthomorphata</taxon>
        <taxon>Ovalentaria</taxon>
        <taxon>Atherinomorphae</taxon>
        <taxon>Cyprinodontiformes</taxon>
        <taxon>Goodeidae</taxon>
        <taxon>Crenichthys</taxon>
    </lineage>
</organism>
<dbReference type="GO" id="GO:0097729">
    <property type="term" value="C:9+2 motile cilium"/>
    <property type="evidence" value="ECO:0007669"/>
    <property type="project" value="UniProtKB-ARBA"/>
</dbReference>
<dbReference type="Pfam" id="PF08393">
    <property type="entry name" value="DHC_N2"/>
    <property type="match status" value="1"/>
</dbReference>
<dbReference type="SUPFAM" id="SSF52540">
    <property type="entry name" value="P-loop containing nucleoside triphosphate hydrolases"/>
    <property type="match status" value="4"/>
</dbReference>
<dbReference type="Pfam" id="PF12775">
    <property type="entry name" value="AAA_7"/>
    <property type="match status" value="1"/>
</dbReference>
<dbReference type="FunFam" id="1.20.58.1120:FF:000002">
    <property type="entry name" value="Dynein heavy chain 9, axonemal"/>
    <property type="match status" value="1"/>
</dbReference>
<dbReference type="FunFam" id="1.10.287.2620:FF:000001">
    <property type="entry name" value="Cytoplasmic dynein heavy chain 1"/>
    <property type="match status" value="1"/>
</dbReference>
<dbReference type="FunFam" id="1.10.8.720:FF:000002">
    <property type="entry name" value="Dynein heavy chain 9, axonemal"/>
    <property type="match status" value="1"/>
</dbReference>
<keyword evidence="12" id="KW-0206">Cytoskeleton</keyword>
<dbReference type="GO" id="GO:0007018">
    <property type="term" value="P:microtubule-based movement"/>
    <property type="evidence" value="ECO:0007669"/>
    <property type="project" value="InterPro"/>
</dbReference>
<keyword evidence="6" id="KW-0547">Nucleotide-binding</keyword>
<dbReference type="InterPro" id="IPR027417">
    <property type="entry name" value="P-loop_NTPase"/>
</dbReference>
<dbReference type="FunFam" id="3.40.50.300:FF:001810">
    <property type="entry name" value="Cytoplasmic dynein 2 heavy chain 1"/>
    <property type="match status" value="1"/>
</dbReference>
<evidence type="ECO:0000259" key="25">
    <source>
        <dbReference type="Pfam" id="PF18199"/>
    </source>
</evidence>
<dbReference type="Pfam" id="PF12774">
    <property type="entry name" value="AAA_6"/>
    <property type="match status" value="1"/>
</dbReference>
<feature type="domain" description="Dynein heavy chain tail" evidence="16">
    <location>
        <begin position="255"/>
        <end position="700"/>
    </location>
</feature>
<evidence type="ECO:0000259" key="24">
    <source>
        <dbReference type="Pfam" id="PF18198"/>
    </source>
</evidence>
<keyword evidence="5" id="KW-0677">Repeat</keyword>
<dbReference type="InterPro" id="IPR024743">
    <property type="entry name" value="Dynein_HC_stalk"/>
</dbReference>
<dbReference type="Gene3D" id="6.10.140.1060">
    <property type="match status" value="1"/>
</dbReference>
<dbReference type="InterPro" id="IPR042228">
    <property type="entry name" value="Dynein_linker_3"/>
</dbReference>
<evidence type="ECO:0000259" key="18">
    <source>
        <dbReference type="Pfam" id="PF12774"/>
    </source>
</evidence>
<dbReference type="Gene3D" id="1.10.8.710">
    <property type="match status" value="1"/>
</dbReference>
<dbReference type="Pfam" id="PF03028">
    <property type="entry name" value="Dynein_heavy"/>
    <property type="match status" value="1"/>
</dbReference>
<dbReference type="EMBL" id="JAHHUM010002462">
    <property type="protein sequence ID" value="KAK5603444.1"/>
    <property type="molecule type" value="Genomic_DNA"/>
</dbReference>
<dbReference type="FunFam" id="1.10.472.130:FF:000001">
    <property type="entry name" value="Dynein, axonemal, heavy chain 9"/>
    <property type="match status" value="1"/>
</dbReference>
<dbReference type="Gene3D" id="1.20.920.30">
    <property type="match status" value="1"/>
</dbReference>
<dbReference type="FunFam" id="3.40.50.300:FF:000945">
    <property type="entry name" value="Dynein axonemal heavy chain 9"/>
    <property type="match status" value="1"/>
</dbReference>
<dbReference type="InterPro" id="IPR041466">
    <property type="entry name" value="Dynein_AAA5_ext"/>
</dbReference>
<dbReference type="GO" id="GO:0005874">
    <property type="term" value="C:microtubule"/>
    <property type="evidence" value="ECO:0007669"/>
    <property type="project" value="UniProtKB-KW"/>
</dbReference>
<dbReference type="InterPro" id="IPR013602">
    <property type="entry name" value="Dynein_heavy_linker"/>
</dbReference>
<evidence type="ECO:0000256" key="7">
    <source>
        <dbReference type="ARBA" id="ARBA00022840"/>
    </source>
</evidence>
<feature type="domain" description="Dynein heavy chain AAA lid" evidence="24">
    <location>
        <begin position="3908"/>
        <end position="4047"/>
    </location>
</feature>
<evidence type="ECO:0000256" key="13">
    <source>
        <dbReference type="ARBA" id="ARBA00023273"/>
    </source>
</evidence>
<dbReference type="InterPro" id="IPR035699">
    <property type="entry name" value="AAA_6"/>
</dbReference>
<feature type="coiled-coil region" evidence="14">
    <location>
        <begin position="3165"/>
        <end position="3234"/>
    </location>
</feature>
<dbReference type="Gene3D" id="1.20.140.100">
    <property type="entry name" value="Dynein heavy chain, N-terminal domain 2"/>
    <property type="match status" value="1"/>
</dbReference>
<evidence type="ECO:0000256" key="2">
    <source>
        <dbReference type="ARBA" id="ARBA00008887"/>
    </source>
</evidence>
<keyword evidence="4" id="KW-0493">Microtubule</keyword>
<gene>
    <name evidence="26" type="ORF">CRENBAI_007272</name>
</gene>
<keyword evidence="3" id="KW-0963">Cytoplasm</keyword>
<dbReference type="Proteomes" id="UP001311232">
    <property type="component" value="Unassembled WGS sequence"/>
</dbReference>
<dbReference type="InterPro" id="IPR041589">
    <property type="entry name" value="DNAH3_AAA_lid_1"/>
</dbReference>
<keyword evidence="8" id="KW-0243">Dynein</keyword>
<sequence>MWERSAANGEFQALLKDFFQKETVIYFSSSSKHCVLASNEVPPVASQDRQIYILKKRTTAINSENYRGLLTFGLLSASPLMQLSCAIQQVCGPLLTDRKNHPMWPKLISEDVNRHVDSMCSMTSVVQGQVLGKTVLPIPTTTCWMETSYNTFKIYENYDRTLAHTIETQVISWSSLIQKLLQHHSSDLLQKGCIPGPSAEIRFWASRKKNLESIHHQLQSPSVEIMARILEAMDSSYHPTINTLIKNVSNDKCTPALFHTIFLIWTNCQYYQRPAHIVVLLQELCNLFIEQASAYLPEDLLCREDSEESLLMTKKVVKALRCFRESYQAQKERLAKQDRYPHWDFPSAMAFSRFNQFKNRMLQLEKLFETVLEFQRMEKLEFGGVKGRLYSEQVSKIHNEFTNHCQALKHSKNNPLDFTSQAFEVEYNGFQRRIAEFERRLANLLCLAFKDCTGLESALKMLTIVGPFLERRQIRQLFSPSFILLQQNFSEELDNCTFLINSQLNQVDSGVSKNMAHTSGVLKWAKMLKERIETPWEHFRLLFDLPAQSTEMVNVYSTYRDMLSLLDQYEEDIYTDWCNDLEQSCLINLNQPLISRNPTSGLISVNFSPKLAEILKDVKYIHTLSKNTIPTGAITVFDNRDIFRKYLNSLQLVVQWYNHLKMTALEVELPLIRADLGAVDLQLGKAETSLTWQDQDCWSFIQSTKHLVQDLAHRVSRAKENFDTIQSVIKGWSKKAMFSRKDNKKGSLIQLEGRTDYISKEYSSMKRDGDFIHQLIQVNMDLFHADPASKGWQSYLEYVDEVVVEGLFSYINHSLQFFVDNMESLPSQPPLFEAQLILNGSILCFSPSIDRDAGDGLYELVEGLIGDVFKCSKNIRRVADHLSMESYQDVMEDMPDLLNLRQEIMARVDSVLKTVENDQKHFDCYTHLWQDDRAEFLRQFLTYGRCLATEELEAYRADAFPGTPPTTDNFKEQVDYYETLYADVSRLEDYRVLNGWLRVDYRFFKASLLNTIKKWSWLFKEHLLTYVTNSLEELQKFLQFVVKGLNSPVAKGDHQGFIDIMSHLLAVRDRQSAIDKMFEPLRGTIVLLEHYGVTVPELFYNQMEELPEKWNEVQKLALKVKNEVAPMQSAEVIVLRTRCIDFEVKQTKFKEEFKAKAPFSYNTVNPYACLEKSEKAIRDMEREVAELQESTNLFDVTIPDYRDIKLCRREITVLKELWDIVIYVQSTVENWTNTKWRQINVEQMDAELRSFARDIRKLDKDARLWDVYMASDLYVKNLLISLRAVSQLQSLAIRERHWVQLIRTIKVDFTVTDRTTLGDLLDLQLHLFEDEVSNIVDKAVKEMAIEKIITEISQAWASTELSYQEHYQTSLPLLKCNEELIEMLEDHQVQLQNVVQSKHVAHFLDQALELQHQLTVAESVLSLWMEVQRTWVYLESIFESCGNIRQQVPDDTLRFQEIDAEYKELMLVSANTKNLIDATNKPHLFEKLEDLHKRLVLCEKALAEYLETKRIAFPRFYFISSADLLDILSKWSRPKEVTVYLPKLFDSMSDLEFNTSEALHNPKHALGMYSKEREYVHFQTDCFCYGPVEEWLTHLEESMRKCIRGHLSEAVSVYEDRPREQWILDFPAQVALTGSQIWWSNDMELVFRRLEEGYELALKDYNKKQVSQLNLLIEMLLGELSPGDRQKIMTVCTVDVHARDVVASLVAQKVSNSQAFQWLSQLRHCWNEELQQCYVNICDAQFLYSYEYVGNTSRLVITPLTDRCYITLTQSLHLTMSGAPAGPAGTGKTETTKDLGRAMGLMVYIFNCSEQMDYKSIGNIYKGLAQTGAWGCFDEFNRIPVDVLSVVAVQVKTIQDAIRSKKETFLLLNQDIALKESVGIFITMNPGYAGRAELPENLKALFRPCAMVVPDTELICEIMLVAEGFRGAKLLARKFTTLYNLCNELLSKQDHYDWGLRAVKSVLVLAGALRRKDKTRPEDQVLMRALRDFNMPKVVTEDVTAFLGLLGDLFPGLKVERERNLELEKAIRESTVELGLQPEETFILKVVQLEELMAVRHSVFVIGSAGTGKSKILRVLHKTYENLRWKPVWNDLNPKAIDRDELFGFIHPATREWKDGLLSSLMREQANISHLGPKWIVLDGDIDPMWIESLNTVMDDNKVLTLASNERVPLTPSMRLVFEISHLRMATPATVSRAGILYVNQQDLGWNPYVTSWIDRRERQTERAHLMILFEKYVPRCLEQMKNTFKTITPIPENSMVQTLCTLLDCLLTPENIPAESPREIYETYFTFACIWAFGGALYKDQLHDYQVKFSQWWTKEMRTVKLPTQGTVFDYYLDHETKRFLPWGDIVPGFEIESHTPLQAVVVHTAETVRLSYFLNLLLERRQPVMLVGNAGVGKTALVRNKLDALSESYTKSKVPFNYYTTSLMLQEILERPLEKRAGRTYSPVGNRRLVYFIDDMNIPAVDSYGTVQPHALIRQHLDYGHWYCRQKLTLKEVQNTQYVACMNPTAGSFIINPRLQRHFSVFAVNFPSPESQASIYGQILCGHLKQRAFSQSVQKSATAVVRAATTLHDRMVHSFLPTAIKFHYIFNLRDISNIFQGILLAGPETVRESTDLVGLWLHESCRVYSDRLVDVKDLQVFQKIRMETMHECFEGLEIETVDKQPLLYCHFANMGGGSSYVPLTNWSTLRTILTEALESYNELYPAMNLVLFEDAIQHVCRISRILEAPRSHGLLVGVGGSGKQSLTRLAAYMSSVEVFQITLRKGYSTQDLKVDLAGLLLKAGVKNQRVTLLLTDAQITDDRFLVIINHLLASGEVPQIFCEEEIENIVCGLRREVRSLGLLDDRESCWEFFTHRVHQQLTVVLCTSPVGSALRVRARQFPALINCTTIDWFHPWTTEALQSVSYRFIHEIDGIEPAVQESISLFMAYVHNSVNQASEKYLRNEKRYNYTTPKSFLQQITLYRNLLEKSRAQLQHKKNRLDSGLQKLQSTAAQVAVMQAEIAIKRKDCETDLTKAEPSLTAAVEALNTLNKVNLTELKAFPNPPAAVTNVAAAVMVLLAPHGRVPKDRSWKAARAFMGKVDDFLHTLVSYDKEHIPESCLTVVKQQYLRNPDFHPDLVWTKSTAAAGLCAWTINIVRYYEIYCEVIPKRCALSQANADLEMATAKFLAVQKKLADLDANLQSLTAQFEKATAEKISCQEEVTRTTQTIELANRLVKGLMAERERWSQAIVQYEKQQKTLCGDVLLTSAFISYLGYFTSQYRVELFNNSWVPFLQSQKVSVALTDGLDPILMLTDDATVAAWHNQGLPSDRMSTENAAILTTSERWPLIIDPQQQAIKWIRNQLGPELRVVQVGQKGYMEVIEQALVWGETVLIENLPEKVDPVMEPLLGKRTIKKGRYIIFGDKECEYNKNFQLILHTKLANPHFPPELQAQTTLINFTVTPEGLGDQLLGRVVSSERPDLERLKMQLTMQQNHFKIELKKFEDDLLSHLSAAHGSFLSDNSLVEQLENTKCMATHIQCKVVEARENETKINEARELYRPAAERASLLFFIINDLSKINPMYQFSLKGFYSVFNKAMEHAEWDEDVQARVRTLTEAITYSVFLYTSQGLLERDKLTFLSNTAFQILLSQGLIDPQEFEFLLHFPVEATNVSAVSFLSPQTWGGIKTISTMEKFSGLDKDVESSPKRWRKIVESSCPEDEKLPQDWKNKSTLQKLIILRALRPDRLTYAVRKFVEESMGTKYVSTRLEFEKLFEESSPSTSMFFILSPGVDPLRDVEKLGLKLGFSIDRGTLHNVSLGQGQEEVAERVLRHASEQGHWVILQNVHLVARWLPTLDDLLETAAVDCHASYRVFITAEPVQNPEQHVIPRGILENAIKITNEPPSGMNPSLHDALNNFSQDTLDMCSRGQEFNSMLFSLCFFHACVTERRKFGPQGWNHNYPFSTADLTISAHVLYNYMEANSKSMQVPWADLRYLFGEIMYGGHITDVWDRRLCKTYLQEFMNPNMFEAELFLCPGFLAPPFLDYTGYHAYIDENLPTENPMVYGLHLNADLECLTVTSENLFRSLCDLQPQDPSRRDEATESTEEKVMDIIEDILEKLPEEYNVVEMMAKITERSPYILVCFQECERMNLLLAEIRKSLNELDAGLKGELTISSSMETLLSALFNDFVPDSWARLAFPSTKTLAQWLNDLMSSCHELDSWTQDFVLPAVVWLSGLFNPQSFLTAVLQSIARKTQWPLDKMTLTVDVTKKVKEDFGHPPREGAYIHGLFMEGARWDIESGVISEAFLRDLTPSMPVLYVRAMPAEEQEIRNTYECPVYRTKQRASTYVWSFHLRTKEPPAKWVVAGVALLLSL</sequence>
<dbReference type="Gene3D" id="1.10.472.130">
    <property type="match status" value="1"/>
</dbReference>
<dbReference type="Pfam" id="PF12777">
    <property type="entry name" value="MT"/>
    <property type="match status" value="1"/>
</dbReference>
<dbReference type="GO" id="GO:0045505">
    <property type="term" value="F:dynein intermediate chain binding"/>
    <property type="evidence" value="ECO:0007669"/>
    <property type="project" value="InterPro"/>
</dbReference>
<dbReference type="Pfam" id="PF08385">
    <property type="entry name" value="DHC_N1"/>
    <property type="match status" value="2"/>
</dbReference>
<comment type="caution">
    <text evidence="26">The sequence shown here is derived from an EMBL/GenBank/DDBJ whole genome shotgun (WGS) entry which is preliminary data.</text>
</comment>
<comment type="similarity">
    <text evidence="2">Belongs to the dynein heavy chain family.</text>
</comment>
<feature type="domain" description="Dynein heavy chain tail" evidence="16">
    <location>
        <begin position="164"/>
        <end position="249"/>
    </location>
</feature>
<dbReference type="GO" id="GO:0008569">
    <property type="term" value="F:minus-end-directed microtubule motor activity"/>
    <property type="evidence" value="ECO:0007669"/>
    <property type="project" value="InterPro"/>
</dbReference>
<evidence type="ECO:0000256" key="5">
    <source>
        <dbReference type="ARBA" id="ARBA00022737"/>
    </source>
</evidence>
<dbReference type="InterPro" id="IPR042219">
    <property type="entry name" value="AAA_lid_11_sf"/>
</dbReference>
<dbReference type="Pfam" id="PF12780">
    <property type="entry name" value="AAA_8"/>
    <property type="match status" value="1"/>
</dbReference>
<evidence type="ECO:0000313" key="26">
    <source>
        <dbReference type="EMBL" id="KAK5603444.1"/>
    </source>
</evidence>
<dbReference type="GO" id="GO:0005524">
    <property type="term" value="F:ATP binding"/>
    <property type="evidence" value="ECO:0007669"/>
    <property type="project" value="UniProtKB-KW"/>
</dbReference>
<evidence type="ECO:0000256" key="11">
    <source>
        <dbReference type="ARBA" id="ARBA00023175"/>
    </source>
</evidence>
<dbReference type="FunFam" id="3.40.50.300:FF:000049">
    <property type="entry name" value="Dynein, axonemal, heavy chain 5"/>
    <property type="match status" value="1"/>
</dbReference>
<evidence type="ECO:0000259" key="23">
    <source>
        <dbReference type="Pfam" id="PF17857"/>
    </source>
</evidence>
<evidence type="ECO:0000256" key="9">
    <source>
        <dbReference type="ARBA" id="ARBA00023054"/>
    </source>
</evidence>
<dbReference type="PANTHER" id="PTHR45703">
    <property type="entry name" value="DYNEIN HEAVY CHAIN"/>
    <property type="match status" value="1"/>
</dbReference>
<keyword evidence="27" id="KW-1185">Reference proteome</keyword>
<evidence type="ECO:0000259" key="22">
    <source>
        <dbReference type="Pfam" id="PF17852"/>
    </source>
</evidence>
<dbReference type="FunFam" id="1.20.140.100:FF:000001">
    <property type="entry name" value="dynein heavy chain 17, axonemal"/>
    <property type="match status" value="1"/>
</dbReference>
<dbReference type="Gene3D" id="1.10.8.1220">
    <property type="match status" value="1"/>
</dbReference>